<dbReference type="PANTHER" id="PTHR24224:SF17">
    <property type="entry name" value="G-PROTEIN COUPLED RECEPTORS FAMILY 1 PROFILE DOMAIN-CONTAINING PROTEIN"/>
    <property type="match status" value="1"/>
</dbReference>
<sequence length="137" mass="15986">MTAGFVSVTFILCSICYSTLLRFLVKNRSNNNEAIKREFKLYIQMLGLFTAFAILLIYHVVLMMISFERNDGPVFTMRIIFPLVTAFMSYINIWLMFILNADIRRKILSLVFRQSKQISTAKVITVKLTHSSELKRF</sequence>
<accession>A0A0D8XU19</accession>
<dbReference type="GO" id="GO:0016020">
    <property type="term" value="C:membrane"/>
    <property type="evidence" value="ECO:0007669"/>
    <property type="project" value="TreeGrafter"/>
</dbReference>
<dbReference type="EMBL" id="KN716316">
    <property type="protein sequence ID" value="KJH47239.1"/>
    <property type="molecule type" value="Genomic_DNA"/>
</dbReference>
<keyword evidence="1" id="KW-0812">Transmembrane</keyword>
<dbReference type="OrthoDB" id="5867151at2759"/>
<keyword evidence="1" id="KW-1133">Transmembrane helix</keyword>
<dbReference type="PANTHER" id="PTHR24224">
    <property type="entry name" value="CARDIOACCELERATORY PEPTIDE RECEPTOR-RELATED"/>
    <property type="match status" value="1"/>
</dbReference>
<protein>
    <submittedName>
        <fullName evidence="2">Uncharacterized protein</fullName>
    </submittedName>
</protein>
<dbReference type="SUPFAM" id="SSF81321">
    <property type="entry name" value="Family A G protein-coupled receptor-like"/>
    <property type="match status" value="1"/>
</dbReference>
<reference evidence="2 3" key="1">
    <citation type="submission" date="2013-11" db="EMBL/GenBank/DDBJ databases">
        <title>Draft genome of the bovine lungworm Dictyocaulus viviparus.</title>
        <authorList>
            <person name="Mitreva M."/>
        </authorList>
    </citation>
    <scope>NUCLEOTIDE SEQUENCE [LARGE SCALE GENOMIC DNA]</scope>
    <source>
        <strain evidence="2 3">HannoverDv2000</strain>
    </source>
</reference>
<evidence type="ECO:0000256" key="1">
    <source>
        <dbReference type="SAM" id="Phobius"/>
    </source>
</evidence>
<keyword evidence="1" id="KW-0472">Membrane</keyword>
<dbReference type="AlphaFoldDB" id="A0A0D8XU19"/>
<evidence type="ECO:0000313" key="3">
    <source>
        <dbReference type="Proteomes" id="UP000053766"/>
    </source>
</evidence>
<dbReference type="InterPro" id="IPR052665">
    <property type="entry name" value="Neuropeptide-GPCR"/>
</dbReference>
<organism evidence="2 3">
    <name type="scientific">Dictyocaulus viviparus</name>
    <name type="common">Bovine lungworm</name>
    <dbReference type="NCBI Taxonomy" id="29172"/>
    <lineage>
        <taxon>Eukaryota</taxon>
        <taxon>Metazoa</taxon>
        <taxon>Ecdysozoa</taxon>
        <taxon>Nematoda</taxon>
        <taxon>Chromadorea</taxon>
        <taxon>Rhabditida</taxon>
        <taxon>Rhabditina</taxon>
        <taxon>Rhabditomorpha</taxon>
        <taxon>Strongyloidea</taxon>
        <taxon>Metastrongylidae</taxon>
        <taxon>Dictyocaulus</taxon>
    </lineage>
</organism>
<dbReference type="Pfam" id="PF10323">
    <property type="entry name" value="7TM_GPCR_Srv"/>
    <property type="match status" value="1"/>
</dbReference>
<feature type="transmembrane region" description="Helical" evidence="1">
    <location>
        <begin position="79"/>
        <end position="99"/>
    </location>
</feature>
<feature type="transmembrane region" description="Helical" evidence="1">
    <location>
        <begin position="6"/>
        <end position="25"/>
    </location>
</feature>
<dbReference type="InterPro" id="IPR019426">
    <property type="entry name" value="7TM_GPCR_serpentine_rcpt_Srv"/>
</dbReference>
<dbReference type="Proteomes" id="UP000053766">
    <property type="component" value="Unassembled WGS sequence"/>
</dbReference>
<proteinExistence type="predicted"/>
<evidence type="ECO:0000313" key="2">
    <source>
        <dbReference type="EMBL" id="KJH47239.1"/>
    </source>
</evidence>
<dbReference type="Gene3D" id="1.20.1070.10">
    <property type="entry name" value="Rhodopsin 7-helix transmembrane proteins"/>
    <property type="match status" value="1"/>
</dbReference>
<reference evidence="3" key="2">
    <citation type="journal article" date="2016" name="Sci. Rep.">
        <title>Dictyocaulus viviparus genome, variome and transcriptome elucidate lungworm biology and support future intervention.</title>
        <authorList>
            <person name="McNulty S.N."/>
            <person name="Strube C."/>
            <person name="Rosa B.A."/>
            <person name="Martin J.C."/>
            <person name="Tyagi R."/>
            <person name="Choi Y.J."/>
            <person name="Wang Q."/>
            <person name="Hallsworth Pepin K."/>
            <person name="Zhang X."/>
            <person name="Ozersky P."/>
            <person name="Wilson R.K."/>
            <person name="Sternberg P.W."/>
            <person name="Gasser R.B."/>
            <person name="Mitreva M."/>
        </authorList>
    </citation>
    <scope>NUCLEOTIDE SEQUENCE [LARGE SCALE GENOMIC DNA]</scope>
    <source>
        <strain evidence="3">HannoverDv2000</strain>
    </source>
</reference>
<name>A0A0D8XU19_DICVI</name>
<keyword evidence="3" id="KW-1185">Reference proteome</keyword>
<gene>
    <name evidence="2" type="ORF">DICVIV_06693</name>
</gene>
<feature type="transmembrane region" description="Helical" evidence="1">
    <location>
        <begin position="46"/>
        <end position="67"/>
    </location>
</feature>